<dbReference type="Proteomes" id="UP000775213">
    <property type="component" value="Unassembled WGS sequence"/>
</dbReference>
<comment type="caution">
    <text evidence="2">The sequence shown here is derived from an EMBL/GenBank/DDBJ whole genome shotgun (WGS) entry which is preliminary data.</text>
</comment>
<organism evidence="2 3">
    <name type="scientific">Dendrobium chrysotoxum</name>
    <name type="common">Orchid</name>
    <dbReference type="NCBI Taxonomy" id="161865"/>
    <lineage>
        <taxon>Eukaryota</taxon>
        <taxon>Viridiplantae</taxon>
        <taxon>Streptophyta</taxon>
        <taxon>Embryophyta</taxon>
        <taxon>Tracheophyta</taxon>
        <taxon>Spermatophyta</taxon>
        <taxon>Magnoliopsida</taxon>
        <taxon>Liliopsida</taxon>
        <taxon>Asparagales</taxon>
        <taxon>Orchidaceae</taxon>
        <taxon>Epidendroideae</taxon>
        <taxon>Malaxideae</taxon>
        <taxon>Dendrobiinae</taxon>
        <taxon>Dendrobium</taxon>
    </lineage>
</organism>
<evidence type="ECO:0000256" key="1">
    <source>
        <dbReference type="SAM" id="MobiDB-lite"/>
    </source>
</evidence>
<dbReference type="EMBL" id="JAGFBR010000003">
    <property type="protein sequence ID" value="KAH0469148.1"/>
    <property type="molecule type" value="Genomic_DNA"/>
</dbReference>
<sequence length="77" mass="8520">MQALPCLDPRADPAGRQGEKVEGNKQWNVFASPILENMGSKISLIILRDYAALMIAKVTNKKKKILTSEGLEDDDCM</sequence>
<evidence type="ECO:0000313" key="2">
    <source>
        <dbReference type="EMBL" id="KAH0469148.1"/>
    </source>
</evidence>
<feature type="region of interest" description="Disordered" evidence="1">
    <location>
        <begin position="1"/>
        <end position="20"/>
    </location>
</feature>
<proteinExistence type="predicted"/>
<feature type="compositionally biased region" description="Basic and acidic residues" evidence="1">
    <location>
        <begin position="9"/>
        <end position="20"/>
    </location>
</feature>
<protein>
    <submittedName>
        <fullName evidence="2">Uncharacterized protein</fullName>
    </submittedName>
</protein>
<name>A0AAV7HN99_DENCH</name>
<reference evidence="2 3" key="1">
    <citation type="journal article" date="2021" name="Hortic Res">
        <title>Chromosome-scale assembly of the Dendrobium chrysotoxum genome enhances the understanding of orchid evolution.</title>
        <authorList>
            <person name="Zhang Y."/>
            <person name="Zhang G.Q."/>
            <person name="Zhang D."/>
            <person name="Liu X.D."/>
            <person name="Xu X.Y."/>
            <person name="Sun W.H."/>
            <person name="Yu X."/>
            <person name="Zhu X."/>
            <person name="Wang Z.W."/>
            <person name="Zhao X."/>
            <person name="Zhong W.Y."/>
            <person name="Chen H."/>
            <person name="Yin W.L."/>
            <person name="Huang T."/>
            <person name="Niu S.C."/>
            <person name="Liu Z.J."/>
        </authorList>
    </citation>
    <scope>NUCLEOTIDE SEQUENCE [LARGE SCALE GENOMIC DNA]</scope>
    <source>
        <strain evidence="2">Lindl</strain>
    </source>
</reference>
<evidence type="ECO:0000313" key="3">
    <source>
        <dbReference type="Proteomes" id="UP000775213"/>
    </source>
</evidence>
<dbReference type="AlphaFoldDB" id="A0AAV7HN99"/>
<keyword evidence="3" id="KW-1185">Reference proteome</keyword>
<gene>
    <name evidence="2" type="ORF">IEQ34_002380</name>
</gene>
<accession>A0AAV7HN99</accession>